<gene>
    <name evidence="2" type="ORF">A3J48_04310</name>
</gene>
<dbReference type="Gene3D" id="1.10.10.580">
    <property type="entry name" value="Structural maintenance of chromosome 1. Chain E"/>
    <property type="match status" value="1"/>
</dbReference>
<dbReference type="InterPro" id="IPR003768">
    <property type="entry name" value="ScpA"/>
</dbReference>
<name>A0A1F5P4K1_9BACT</name>
<reference evidence="2 3" key="1">
    <citation type="journal article" date="2016" name="Nat. Commun.">
        <title>Thousands of microbial genomes shed light on interconnected biogeochemical processes in an aquifer system.</title>
        <authorList>
            <person name="Anantharaman K."/>
            <person name="Brown C.T."/>
            <person name="Hug L.A."/>
            <person name="Sharon I."/>
            <person name="Castelle C.J."/>
            <person name="Probst A.J."/>
            <person name="Thomas B.C."/>
            <person name="Singh A."/>
            <person name="Wilkins M.J."/>
            <person name="Karaoz U."/>
            <person name="Brodie E.L."/>
            <person name="Williams K.H."/>
            <person name="Hubbard S.S."/>
            <person name="Banfield J.F."/>
        </authorList>
    </citation>
    <scope>NUCLEOTIDE SEQUENCE [LARGE SCALE GENOMIC DNA]</scope>
</reference>
<dbReference type="PANTHER" id="PTHR33969">
    <property type="entry name" value="SEGREGATION AND CONDENSATION PROTEIN A"/>
    <property type="match status" value="1"/>
</dbReference>
<proteinExistence type="predicted"/>
<dbReference type="AlphaFoldDB" id="A0A1F5P4K1"/>
<evidence type="ECO:0000313" key="2">
    <source>
        <dbReference type="EMBL" id="OGE84752.1"/>
    </source>
</evidence>
<dbReference type="Proteomes" id="UP000176786">
    <property type="component" value="Unassembled WGS sequence"/>
</dbReference>
<comment type="caution">
    <text evidence="2">The sequence shown here is derived from an EMBL/GenBank/DDBJ whole genome shotgun (WGS) entry which is preliminary data.</text>
</comment>
<dbReference type="Pfam" id="PF02616">
    <property type="entry name" value="SMC_ScpA"/>
    <property type="match status" value="1"/>
</dbReference>
<dbReference type="SUPFAM" id="SSF46785">
    <property type="entry name" value="Winged helix' DNA-binding domain"/>
    <property type="match status" value="1"/>
</dbReference>
<dbReference type="STRING" id="1817832.A3J48_04310"/>
<evidence type="ECO:0000313" key="3">
    <source>
        <dbReference type="Proteomes" id="UP000176786"/>
    </source>
</evidence>
<evidence type="ECO:0000256" key="1">
    <source>
        <dbReference type="ARBA" id="ARBA00044777"/>
    </source>
</evidence>
<dbReference type="InterPro" id="IPR023093">
    <property type="entry name" value="ScpA-like_C"/>
</dbReference>
<accession>A0A1F5P4K1</accession>
<organism evidence="2 3">
    <name type="scientific">Candidatus Doudnabacteria bacterium RIFCSPHIGHO2_02_FULL_46_11</name>
    <dbReference type="NCBI Taxonomy" id="1817832"/>
    <lineage>
        <taxon>Bacteria</taxon>
        <taxon>Candidatus Doudnaibacteriota</taxon>
    </lineage>
</organism>
<protein>
    <recommendedName>
        <fullName evidence="1">Segregation and condensation protein A</fullName>
    </recommendedName>
</protein>
<dbReference type="PANTHER" id="PTHR33969:SF2">
    <property type="entry name" value="SEGREGATION AND CONDENSATION PROTEIN A"/>
    <property type="match status" value="1"/>
</dbReference>
<dbReference type="InterPro" id="IPR036390">
    <property type="entry name" value="WH_DNA-bd_sf"/>
</dbReference>
<dbReference type="Gene3D" id="6.10.250.2410">
    <property type="match status" value="1"/>
</dbReference>
<dbReference type="EMBL" id="MFES01000036">
    <property type="protein sequence ID" value="OGE84752.1"/>
    <property type="molecule type" value="Genomic_DNA"/>
</dbReference>
<sequence length="216" mass="24767">MQLIEEKKLPINEIALAEVTEQFLKHLRRTENIQPEILADFLVIAGKLLVIKSRSLLPNLELPDGEEDAGTDLTRQLMLLKRYREAVWHLRAFENKRRQSFAREPFLGEQVIFYPDPSLDLKALYAAAKKLSTTLAEIVKLPQHSVAEVISISEKIEHLQKTLTNRVHIALNDLLKNSKSKTEVIVTFLALLELIKQRVLSVEQQELFADIIIKKS</sequence>